<dbReference type="EMBL" id="GBRH01189429">
    <property type="protein sequence ID" value="JAE08467.1"/>
    <property type="molecule type" value="Transcribed_RNA"/>
</dbReference>
<organism evidence="1">
    <name type="scientific">Arundo donax</name>
    <name type="common">Giant reed</name>
    <name type="synonym">Donax arundinaceus</name>
    <dbReference type="NCBI Taxonomy" id="35708"/>
    <lineage>
        <taxon>Eukaryota</taxon>
        <taxon>Viridiplantae</taxon>
        <taxon>Streptophyta</taxon>
        <taxon>Embryophyta</taxon>
        <taxon>Tracheophyta</taxon>
        <taxon>Spermatophyta</taxon>
        <taxon>Magnoliopsida</taxon>
        <taxon>Liliopsida</taxon>
        <taxon>Poales</taxon>
        <taxon>Poaceae</taxon>
        <taxon>PACMAD clade</taxon>
        <taxon>Arundinoideae</taxon>
        <taxon>Arundineae</taxon>
        <taxon>Arundo</taxon>
    </lineage>
</organism>
<proteinExistence type="predicted"/>
<reference evidence="1" key="2">
    <citation type="journal article" date="2015" name="Data Brief">
        <title>Shoot transcriptome of the giant reed, Arundo donax.</title>
        <authorList>
            <person name="Barrero R.A."/>
            <person name="Guerrero F.D."/>
            <person name="Moolhuijzen P."/>
            <person name="Goolsby J.A."/>
            <person name="Tidwell J."/>
            <person name="Bellgard S.E."/>
            <person name="Bellgard M.I."/>
        </authorList>
    </citation>
    <scope>NUCLEOTIDE SEQUENCE</scope>
    <source>
        <tissue evidence="1">Shoot tissue taken approximately 20 cm above the soil surface</tissue>
    </source>
</reference>
<name>A0A0A9F7Z6_ARUDO</name>
<evidence type="ECO:0000313" key="1">
    <source>
        <dbReference type="EMBL" id="JAE08467.1"/>
    </source>
</evidence>
<accession>A0A0A9F7Z6</accession>
<protein>
    <submittedName>
        <fullName evidence="1">Uncharacterized protein</fullName>
    </submittedName>
</protein>
<reference evidence="1" key="1">
    <citation type="submission" date="2014-09" db="EMBL/GenBank/DDBJ databases">
        <authorList>
            <person name="Magalhaes I.L.F."/>
            <person name="Oliveira U."/>
            <person name="Santos F.R."/>
            <person name="Vidigal T.H.D.A."/>
            <person name="Brescovit A.D."/>
            <person name="Santos A.J."/>
        </authorList>
    </citation>
    <scope>NUCLEOTIDE SEQUENCE</scope>
    <source>
        <tissue evidence="1">Shoot tissue taken approximately 20 cm above the soil surface</tissue>
    </source>
</reference>
<sequence length="10" mass="1023">MTTSAEVSPT</sequence>